<dbReference type="SUPFAM" id="SSF101391">
    <property type="entry name" value="Hsp90 co-chaperone CDC37"/>
    <property type="match status" value="1"/>
</dbReference>
<dbReference type="Gene3D" id="6.10.140.250">
    <property type="match status" value="1"/>
</dbReference>
<dbReference type="Proteomes" id="UP000030665">
    <property type="component" value="Unassembled WGS sequence"/>
</dbReference>
<feature type="region of interest" description="Disordered" evidence="7">
    <location>
        <begin position="341"/>
        <end position="369"/>
    </location>
</feature>
<evidence type="ECO:0000259" key="9">
    <source>
        <dbReference type="SMART" id="SM01070"/>
    </source>
</evidence>
<dbReference type="GO" id="GO:0031072">
    <property type="term" value="F:heat shock protein binding"/>
    <property type="evidence" value="ECO:0007669"/>
    <property type="project" value="TreeGrafter"/>
</dbReference>
<name>A0A077YYR9_TRITR</name>
<dbReference type="InterPro" id="IPR038189">
    <property type="entry name" value="Cdc37_Hsp90-bd_sf"/>
</dbReference>
<evidence type="ECO:0000313" key="11">
    <source>
        <dbReference type="EMBL" id="CDW53202.1"/>
    </source>
</evidence>
<dbReference type="InterPro" id="IPR013874">
    <property type="entry name" value="Cdc37_Hsp90-bd"/>
</dbReference>
<evidence type="ECO:0000313" key="12">
    <source>
        <dbReference type="Proteomes" id="UP000030665"/>
    </source>
</evidence>
<dbReference type="SMART" id="SM01071">
    <property type="entry name" value="CDC37_N"/>
    <property type="match status" value="1"/>
</dbReference>
<proteinExistence type="inferred from homology"/>
<feature type="region of interest" description="Disordered" evidence="7">
    <location>
        <begin position="1"/>
        <end position="27"/>
    </location>
</feature>
<evidence type="ECO:0000256" key="4">
    <source>
        <dbReference type="ARBA" id="ARBA00023186"/>
    </source>
</evidence>
<organism evidence="11 12">
    <name type="scientific">Trichuris trichiura</name>
    <name type="common">Whipworm</name>
    <name type="synonym">Trichocephalus trichiurus</name>
    <dbReference type="NCBI Taxonomy" id="36087"/>
    <lineage>
        <taxon>Eukaryota</taxon>
        <taxon>Metazoa</taxon>
        <taxon>Ecdysozoa</taxon>
        <taxon>Nematoda</taxon>
        <taxon>Enoplea</taxon>
        <taxon>Dorylaimia</taxon>
        <taxon>Trichinellida</taxon>
        <taxon>Trichuridae</taxon>
        <taxon>Trichuris</taxon>
    </lineage>
</organism>
<dbReference type="Pfam" id="PF08565">
    <property type="entry name" value="CDC37_M"/>
    <property type="match status" value="1"/>
</dbReference>
<evidence type="ECO:0000256" key="3">
    <source>
        <dbReference type="ARBA" id="ARBA00022490"/>
    </source>
</evidence>
<dbReference type="GO" id="GO:0006457">
    <property type="term" value="P:protein folding"/>
    <property type="evidence" value="ECO:0007669"/>
    <property type="project" value="TreeGrafter"/>
</dbReference>
<reference evidence="11" key="1">
    <citation type="submission" date="2014-01" db="EMBL/GenBank/DDBJ databases">
        <authorList>
            <person name="Aslett M."/>
        </authorList>
    </citation>
    <scope>NUCLEOTIDE SEQUENCE</scope>
</reference>
<dbReference type="InterPro" id="IPR013873">
    <property type="entry name" value="Cdc37_C"/>
</dbReference>
<keyword evidence="12" id="KW-1185">Reference proteome</keyword>
<dbReference type="FunFam" id="1.20.58.610:FF:000001">
    <property type="entry name" value="Hsp90 co-chaperone Cdc37-like 1"/>
    <property type="match status" value="1"/>
</dbReference>
<dbReference type="EMBL" id="HG805844">
    <property type="protein sequence ID" value="CDW53202.1"/>
    <property type="molecule type" value="Genomic_DNA"/>
</dbReference>
<dbReference type="STRING" id="36087.A0A077YYR9"/>
<evidence type="ECO:0000256" key="1">
    <source>
        <dbReference type="ARBA" id="ARBA00004496"/>
    </source>
</evidence>
<gene>
    <name evidence="11" type="ORF">TTRE_0000146501</name>
</gene>
<dbReference type="InterPro" id="IPR004918">
    <property type="entry name" value="Cdc37"/>
</dbReference>
<evidence type="ECO:0000259" key="10">
    <source>
        <dbReference type="SMART" id="SM01071"/>
    </source>
</evidence>
<feature type="domain" description="Cdc37 C-terminal" evidence="8">
    <location>
        <begin position="284"/>
        <end position="362"/>
    </location>
</feature>
<dbReference type="SMART" id="SM01070">
    <property type="entry name" value="CDC37_M"/>
    <property type="match status" value="1"/>
</dbReference>
<feature type="domain" description="Cdc37 Hsp90 binding" evidence="9">
    <location>
        <begin position="118"/>
        <end position="280"/>
    </location>
</feature>
<evidence type="ECO:0000259" key="8">
    <source>
        <dbReference type="SMART" id="SM01069"/>
    </source>
</evidence>
<reference evidence="11" key="2">
    <citation type="submission" date="2014-03" db="EMBL/GenBank/DDBJ databases">
        <title>The whipworm genome and dual-species transcriptomics of an intimate host-pathogen interaction.</title>
        <authorList>
            <person name="Foth B.J."/>
            <person name="Tsai I.J."/>
            <person name="Reid A.J."/>
            <person name="Bancroft A.J."/>
            <person name="Nichol S."/>
            <person name="Tracey A."/>
            <person name="Holroyd N."/>
            <person name="Cotton J.A."/>
            <person name="Stanley E.J."/>
            <person name="Zarowiecki M."/>
            <person name="Liu J.Z."/>
            <person name="Huckvale T."/>
            <person name="Cooper P.J."/>
            <person name="Grencis R.K."/>
            <person name="Berriman M."/>
        </authorList>
    </citation>
    <scope>NUCLEOTIDE SEQUENCE [LARGE SCALE GENOMIC DNA]</scope>
</reference>
<accession>A0A077YYR9</accession>
<dbReference type="OrthoDB" id="440202at2759"/>
<keyword evidence="6" id="KW-0175">Coiled coil</keyword>
<keyword evidence="3" id="KW-0963">Cytoplasm</keyword>
<dbReference type="GO" id="GO:0005737">
    <property type="term" value="C:cytoplasm"/>
    <property type="evidence" value="ECO:0007669"/>
    <property type="project" value="UniProtKB-SubCell"/>
</dbReference>
<dbReference type="PANTHER" id="PTHR12800">
    <property type="entry name" value="CDC37-RELATED"/>
    <property type="match status" value="1"/>
</dbReference>
<evidence type="ECO:0000256" key="2">
    <source>
        <dbReference type="ARBA" id="ARBA00006222"/>
    </source>
</evidence>
<feature type="compositionally biased region" description="Basic and acidic residues" evidence="7">
    <location>
        <begin position="1"/>
        <end position="12"/>
    </location>
</feature>
<evidence type="ECO:0000256" key="5">
    <source>
        <dbReference type="ARBA" id="ARBA00031396"/>
    </source>
</evidence>
<dbReference type="PANTHER" id="PTHR12800:SF4">
    <property type="entry name" value="HSP90 CO-CHAPERONE CDC37"/>
    <property type="match status" value="1"/>
</dbReference>
<protein>
    <recommendedName>
        <fullName evidence="5">Hsp90 chaperone protein kinase-targeting subunit</fullName>
    </recommendedName>
</protein>
<dbReference type="Gene3D" id="1.20.58.610">
    <property type="entry name" value="Cdc37, Hsp90 binding domain"/>
    <property type="match status" value="1"/>
</dbReference>
<dbReference type="AlphaFoldDB" id="A0A077YYR9"/>
<keyword evidence="4" id="KW-0143">Chaperone</keyword>
<comment type="subcellular location">
    <subcellularLocation>
        <location evidence="1">Cytoplasm</location>
    </subcellularLocation>
</comment>
<sequence length="369" mass="43124">MPIDYSRWKDIEISDDEDDTHPNVDTPSLFRWRHEARLQRMEEKRKCEQEVIENLSTFSKKTEKIRSELASGGLGEEKRRQLEAELSQLQEQEEKWRQKENELKKQEELQPWNVDTISQEGFSTTRINKTPPAEPEKIMTDEEVSNFYSENAEVAKEFGMLRKWRDSQEFLIAHPQLCCSEAANLLTLQCLNYELEGKTELMSHVAYQTIIINYLLELAKYLKANPKSPQLIATFFSKLQLAEQSYHNMFDDEWNALKERIKARAKEKLAEAMKAVEEEERQKRLGPGGLDPVEVYDSLPAELQECFRSRSKSMLKQVAEKMSEQEFTTHLQRCIDSGLWIPNANDGDEFKTDQGEKEEENQFDKPADD</sequence>
<dbReference type="SMART" id="SM01069">
    <property type="entry name" value="CDC37_C"/>
    <property type="match status" value="1"/>
</dbReference>
<evidence type="ECO:0000256" key="7">
    <source>
        <dbReference type="SAM" id="MobiDB-lite"/>
    </source>
</evidence>
<dbReference type="InterPro" id="IPR013855">
    <property type="entry name" value="Cdc37_N_dom"/>
</dbReference>
<feature type="domain" description="Cdc37 N-terminal" evidence="10">
    <location>
        <begin position="2"/>
        <end position="125"/>
    </location>
</feature>
<evidence type="ECO:0000256" key="6">
    <source>
        <dbReference type="SAM" id="Coils"/>
    </source>
</evidence>
<dbReference type="GO" id="GO:0019901">
    <property type="term" value="F:protein kinase binding"/>
    <property type="evidence" value="ECO:0007669"/>
    <property type="project" value="InterPro"/>
</dbReference>
<dbReference type="GO" id="GO:0051087">
    <property type="term" value="F:protein-folding chaperone binding"/>
    <property type="evidence" value="ECO:0007669"/>
    <property type="project" value="TreeGrafter"/>
</dbReference>
<comment type="similarity">
    <text evidence="2">Belongs to the CDC37 family.</text>
</comment>
<feature type="compositionally biased region" description="Basic and acidic residues" evidence="7">
    <location>
        <begin position="348"/>
        <end position="369"/>
    </location>
</feature>
<feature type="coiled-coil region" evidence="6">
    <location>
        <begin position="75"/>
        <end position="109"/>
    </location>
</feature>
<dbReference type="Pfam" id="PF08564">
    <property type="entry name" value="CDC37_C"/>
    <property type="match status" value="1"/>
</dbReference>
<dbReference type="GO" id="GO:0050821">
    <property type="term" value="P:protein stabilization"/>
    <property type="evidence" value="ECO:0007669"/>
    <property type="project" value="TreeGrafter"/>
</dbReference>
<dbReference type="Pfam" id="PF03234">
    <property type="entry name" value="CDC37_N"/>
    <property type="match status" value="1"/>
</dbReference>
<dbReference type="GO" id="GO:0051082">
    <property type="term" value="F:unfolded protein binding"/>
    <property type="evidence" value="ECO:0007669"/>
    <property type="project" value="TreeGrafter"/>
</dbReference>